<evidence type="ECO:0000256" key="3">
    <source>
        <dbReference type="ARBA" id="ARBA00022630"/>
    </source>
</evidence>
<dbReference type="PANTHER" id="PTHR42877">
    <property type="entry name" value="L-ORNITHINE N(5)-MONOOXYGENASE-RELATED"/>
    <property type="match status" value="1"/>
</dbReference>
<evidence type="ECO:0000256" key="2">
    <source>
        <dbReference type="ARBA" id="ARBA00010139"/>
    </source>
</evidence>
<evidence type="ECO:0000313" key="5">
    <source>
        <dbReference type="EMBL" id="KAE8331443.1"/>
    </source>
</evidence>
<dbReference type="InterPro" id="IPR036188">
    <property type="entry name" value="FAD/NAD-bd_sf"/>
</dbReference>
<accession>A0A5N6XFC9</accession>
<evidence type="ECO:0008006" key="7">
    <source>
        <dbReference type="Google" id="ProtNLM"/>
    </source>
</evidence>
<comment type="similarity">
    <text evidence="2">Belongs to the FAD-binding monooxygenase family.</text>
</comment>
<keyword evidence="3" id="KW-0285">Flavoprotein</keyword>
<keyword evidence="4" id="KW-0274">FAD</keyword>
<dbReference type="PANTHER" id="PTHR42877:SF8">
    <property type="entry name" value="MONOOXYGENASE"/>
    <property type="match status" value="1"/>
</dbReference>
<evidence type="ECO:0000256" key="4">
    <source>
        <dbReference type="ARBA" id="ARBA00022827"/>
    </source>
</evidence>
<proteinExistence type="inferred from homology"/>
<dbReference type="AlphaFoldDB" id="A0A5N6XFC9"/>
<dbReference type="InterPro" id="IPR051209">
    <property type="entry name" value="FAD-bind_Monooxygenase_sf"/>
</dbReference>
<dbReference type="SUPFAM" id="SSF51905">
    <property type="entry name" value="FAD/NAD(P)-binding domain"/>
    <property type="match status" value="2"/>
</dbReference>
<dbReference type="Gene3D" id="3.50.50.60">
    <property type="entry name" value="FAD/NAD(P)-binding domain"/>
    <property type="match status" value="2"/>
</dbReference>
<dbReference type="Pfam" id="PF13450">
    <property type="entry name" value="NAD_binding_8"/>
    <property type="match status" value="1"/>
</dbReference>
<reference evidence="6" key="1">
    <citation type="submission" date="2019-04" db="EMBL/GenBank/DDBJ databases">
        <title>Friends and foes A comparative genomics studyof 23 Aspergillus species from section Flavi.</title>
        <authorList>
            <consortium name="DOE Joint Genome Institute"/>
            <person name="Kjaerbolling I."/>
            <person name="Vesth T."/>
            <person name="Frisvad J.C."/>
            <person name="Nybo J.L."/>
            <person name="Theobald S."/>
            <person name="Kildgaard S."/>
            <person name="Isbrandt T."/>
            <person name="Kuo A."/>
            <person name="Sato A."/>
            <person name="Lyhne E.K."/>
            <person name="Kogle M.E."/>
            <person name="Wiebenga A."/>
            <person name="Kun R.S."/>
            <person name="Lubbers R.J."/>
            <person name="Makela M.R."/>
            <person name="Barry K."/>
            <person name="Chovatia M."/>
            <person name="Clum A."/>
            <person name="Daum C."/>
            <person name="Haridas S."/>
            <person name="He G."/>
            <person name="LaButti K."/>
            <person name="Lipzen A."/>
            <person name="Mondo S."/>
            <person name="Riley R."/>
            <person name="Salamov A."/>
            <person name="Simmons B.A."/>
            <person name="Magnuson J.K."/>
            <person name="Henrissat B."/>
            <person name="Mortensen U.H."/>
            <person name="Larsen T.O."/>
            <person name="Devries R.P."/>
            <person name="Grigoriev I.V."/>
            <person name="Machida M."/>
            <person name="Baker S.E."/>
            <person name="Andersen M.R."/>
        </authorList>
    </citation>
    <scope>NUCLEOTIDE SEQUENCE [LARGE SCALE GENOMIC DNA]</scope>
    <source>
        <strain evidence="6">CBS 130017</strain>
    </source>
</reference>
<organism evidence="5 6">
    <name type="scientific">Aspergillus sergii</name>
    <dbReference type="NCBI Taxonomy" id="1034303"/>
    <lineage>
        <taxon>Eukaryota</taxon>
        <taxon>Fungi</taxon>
        <taxon>Dikarya</taxon>
        <taxon>Ascomycota</taxon>
        <taxon>Pezizomycotina</taxon>
        <taxon>Eurotiomycetes</taxon>
        <taxon>Eurotiomycetidae</taxon>
        <taxon>Eurotiales</taxon>
        <taxon>Aspergillaceae</taxon>
        <taxon>Aspergillus</taxon>
        <taxon>Aspergillus subgen. Circumdati</taxon>
    </lineage>
</organism>
<dbReference type="EMBL" id="ML741769">
    <property type="protein sequence ID" value="KAE8331443.1"/>
    <property type="molecule type" value="Genomic_DNA"/>
</dbReference>
<gene>
    <name evidence="5" type="ORF">BDV39DRAFT_189838</name>
</gene>
<sequence length="582" mass="65685">MTVPNAPFTANCNGSSKHKCRDAPIHANRTLRVIVIGAGASGIYMAYKLKHYFTDVVLEIYEKNPDIGGTWFENRYPGCACDVPAHNYTYSFEPKTDWSANYASSKEIHKYFSDFVDKYDLRRYINLRHEVVGARWDEATAEWLVQIRKSVNGSILEQRCDFLINAAGILNAWRWPPIKGIESFNGPLLHSAAWDEQVDLAGKHVGLIGNGSSGIQILPQVQKVAGHVTTFIREPTWVSPSLGMEPHVYTEEEKRTFEEKPQVLLNMRKQTERAMATGFSLLIQESVTQKGTVQYMTEQMKQKINNDELAEKLIPDFAVGCRRLTPGINYLESLTLPNVTPIYGEITEVTPTSVITDNGVQTELDALICATGFVTTFKPRFPVIGRNGKNLQDEWSDEPRSYLGLAASGFPNYFMFLGPNCPIGNGPIIFSIELQGSYFAEFLNRWQKEDIRAYDVKPEAVDDFMEQKDLFMETTVWNTHCQSWYKSPVTGKITALWPGSTLHYMETLATPRYDDYEVTYASRNRFAYLGNGFSQIELNPKADVTFYIRDHDDRTSVFATPFSTSNAKSAETALKTMAGPAI</sequence>
<evidence type="ECO:0000313" key="6">
    <source>
        <dbReference type="Proteomes" id="UP000325945"/>
    </source>
</evidence>
<comment type="cofactor">
    <cofactor evidence="1">
        <name>FAD</name>
        <dbReference type="ChEBI" id="CHEBI:57692"/>
    </cofactor>
</comment>
<keyword evidence="6" id="KW-1185">Reference proteome</keyword>
<evidence type="ECO:0000256" key="1">
    <source>
        <dbReference type="ARBA" id="ARBA00001974"/>
    </source>
</evidence>
<dbReference type="Proteomes" id="UP000325945">
    <property type="component" value="Unassembled WGS sequence"/>
</dbReference>
<name>A0A5N6XFC9_9EURO</name>
<protein>
    <recommendedName>
        <fullName evidence="7">FAD/NAD(P)-binding domain-containing protein</fullName>
    </recommendedName>
</protein>